<dbReference type="GO" id="GO:0005794">
    <property type="term" value="C:Golgi apparatus"/>
    <property type="evidence" value="ECO:0007669"/>
    <property type="project" value="TreeGrafter"/>
</dbReference>
<feature type="coiled-coil region" evidence="5">
    <location>
        <begin position="576"/>
        <end position="637"/>
    </location>
</feature>
<evidence type="ECO:0000256" key="2">
    <source>
        <dbReference type="ARBA" id="ARBA00022490"/>
    </source>
</evidence>
<dbReference type="GO" id="GO:0051660">
    <property type="term" value="P:establishment of centrosome localization"/>
    <property type="evidence" value="ECO:0007669"/>
    <property type="project" value="TreeGrafter"/>
</dbReference>
<evidence type="ECO:0008006" key="8">
    <source>
        <dbReference type="Google" id="ProtNLM"/>
    </source>
</evidence>
<dbReference type="GO" id="GO:0005814">
    <property type="term" value="C:centriole"/>
    <property type="evidence" value="ECO:0007669"/>
    <property type="project" value="TreeGrafter"/>
</dbReference>
<accession>A0A8C5BPB1</accession>
<proteinExistence type="predicted"/>
<keyword evidence="7" id="KW-1185">Reference proteome</keyword>
<evidence type="ECO:0000256" key="4">
    <source>
        <dbReference type="ARBA" id="ARBA00023212"/>
    </source>
</evidence>
<reference evidence="6" key="2">
    <citation type="submission" date="2025-09" db="UniProtKB">
        <authorList>
            <consortium name="Ensembl"/>
        </authorList>
    </citation>
    <scope>IDENTIFICATION</scope>
</reference>
<organism evidence="6 7">
    <name type="scientific">Gadus morhua</name>
    <name type="common">Atlantic cod</name>
    <dbReference type="NCBI Taxonomy" id="8049"/>
    <lineage>
        <taxon>Eukaryota</taxon>
        <taxon>Metazoa</taxon>
        <taxon>Chordata</taxon>
        <taxon>Craniata</taxon>
        <taxon>Vertebrata</taxon>
        <taxon>Euteleostomi</taxon>
        <taxon>Actinopterygii</taxon>
        <taxon>Neopterygii</taxon>
        <taxon>Teleostei</taxon>
        <taxon>Neoteleostei</taxon>
        <taxon>Acanthomorphata</taxon>
        <taxon>Zeiogadaria</taxon>
        <taxon>Gadariae</taxon>
        <taxon>Gadiformes</taxon>
        <taxon>Gadoidei</taxon>
        <taxon>Gadidae</taxon>
        <taxon>Gadus</taxon>
    </lineage>
</organism>
<dbReference type="AlphaFoldDB" id="A0A8C5BPB1"/>
<evidence type="ECO:0000313" key="7">
    <source>
        <dbReference type="Proteomes" id="UP000694546"/>
    </source>
</evidence>
<reference evidence="6" key="1">
    <citation type="submission" date="2025-08" db="UniProtKB">
        <authorList>
            <consortium name="Ensembl"/>
        </authorList>
    </citation>
    <scope>IDENTIFICATION</scope>
</reference>
<evidence type="ECO:0000256" key="5">
    <source>
        <dbReference type="SAM" id="Coils"/>
    </source>
</evidence>
<keyword evidence="4" id="KW-0206">Cytoskeleton</keyword>
<keyword evidence="2" id="KW-0963">Cytoplasm</keyword>
<feature type="coiled-coil region" evidence="5">
    <location>
        <begin position="497"/>
        <end position="535"/>
    </location>
</feature>
<dbReference type="PANTHER" id="PTHR23170">
    <property type="entry name" value="NY-REN-58 ANTIGEN"/>
    <property type="match status" value="1"/>
</dbReference>
<dbReference type="GO" id="GO:0060271">
    <property type="term" value="P:cilium assembly"/>
    <property type="evidence" value="ECO:0007669"/>
    <property type="project" value="TreeGrafter"/>
</dbReference>
<name>A0A8C5BPB1_GADMO</name>
<dbReference type="InterPro" id="IPR052116">
    <property type="entry name" value="Centro_Cilium_Assembly"/>
</dbReference>
<dbReference type="GO" id="GO:0005813">
    <property type="term" value="C:centrosome"/>
    <property type="evidence" value="ECO:0007669"/>
    <property type="project" value="UniProtKB-SubCell"/>
</dbReference>
<sequence>MNPSSLLSQSTPQLPGGLCGLGTPALGVSALGASAGPGVSEMELQKLLIDERMRCENHKMNYQTLKAEHTRLQEELSRAQAEVRELQGERTARQEKLQLQLAELRGELLDKTRALEESRLQVMTPQRLDLLRAQLHQEMEAPVRERFNKLEEEAERYRSEYNKLRYTYTLLKAQAEHQQQESARTLEERNMHFEAQVGREKDDLVAQHRGSDPSRDGRRVEVLLREKAQLHLRLKSMEAEVAELRAQRDNSGQQADNVQRIQVRQLAESQAALKSLEAERQSVRSQLERVESEMRLAYEQNSTLTGRLHKAEREVSSLTDQVEGLKHSHKLDLNNVRLECARSKGELERERNALQGQMDALQTDVEVLRACGERQKEVLVEKEREMVRRVQAAREDELHKMAILHEEKLEVENRLSELEQQRALQDTAGHAHREEWEERLRGAQLGEESAPNDLTNAIRVLWSTVLTVLSRPLPPVPQQNQELGVRMGTLVHTEGGLQASNQRLKDAQDILREELRAARAQAERSQHDAERVLEERQVQWLEEKHGLQAEQDLLQHKYGQAKERLHRAAGAQKKRKAQTENKEKRLHNKIHQLEARIAELELESSTAKRRPSHSEEQTNLNRRLKELQRRHSEFRHLLLGHQCLLNALDVPGCLPQEEHHLREVSQLYGRLEELESVQLHQLEELGAPAQRDQAVSGQC</sequence>
<gene>
    <name evidence="6" type="primary">cep83</name>
</gene>
<keyword evidence="3 5" id="KW-0175">Coiled coil</keyword>
<dbReference type="Ensembl" id="ENSGMOT00000039020.1">
    <property type="protein sequence ID" value="ENSGMOP00000049018.1"/>
    <property type="gene ID" value="ENSGMOG00000009732.2"/>
</dbReference>
<dbReference type="PANTHER" id="PTHR23170:SF2">
    <property type="entry name" value="CENTROSOMAL PROTEIN OF 83 KDA"/>
    <property type="match status" value="1"/>
</dbReference>
<evidence type="ECO:0000313" key="6">
    <source>
        <dbReference type="Ensembl" id="ENSGMOP00000049018.1"/>
    </source>
</evidence>
<comment type="subcellular location">
    <subcellularLocation>
        <location evidence="1">Cytoplasm</location>
        <location evidence="1">Cytoskeleton</location>
        <location evidence="1">Microtubule organizing center</location>
        <location evidence="1">Centrosome</location>
    </subcellularLocation>
</comment>
<dbReference type="Proteomes" id="UP000694546">
    <property type="component" value="Chromosome 4"/>
</dbReference>
<dbReference type="GO" id="GO:0097539">
    <property type="term" value="C:ciliary transition fiber"/>
    <property type="evidence" value="ECO:0007669"/>
    <property type="project" value="TreeGrafter"/>
</dbReference>
<dbReference type="GeneTree" id="ENSGT00940000154003"/>
<feature type="coiled-coil region" evidence="5">
    <location>
        <begin position="220"/>
        <end position="364"/>
    </location>
</feature>
<evidence type="ECO:0000256" key="1">
    <source>
        <dbReference type="ARBA" id="ARBA00004300"/>
    </source>
</evidence>
<evidence type="ECO:0000256" key="3">
    <source>
        <dbReference type="ARBA" id="ARBA00023054"/>
    </source>
</evidence>
<protein>
    <recommendedName>
        <fullName evidence="8">Centrosomal protein of 83 kDa</fullName>
    </recommendedName>
</protein>
<feature type="coiled-coil region" evidence="5">
    <location>
        <begin position="55"/>
        <end position="121"/>
    </location>
</feature>